<dbReference type="CDD" id="cd11377">
    <property type="entry name" value="Pro-peptidase_S53"/>
    <property type="match status" value="1"/>
</dbReference>
<sequence length="158" mass="17526">MRSLLLPVVSFTLGLAASAIADHTISPLKLHEKRTHIPAGWTRVRKHDPSASIPLRFALTQSNIQDIETLLYDVSHPDSSNYGKHWSPGQIAAKFAPSTESFETVHAWLIESGVEPHRVKLSPTKGWLEVTSTVEEAESLLNAEYHVYDHETGTKHVG</sequence>
<feature type="domain" description="Peptidase S53 activation" evidence="2">
    <location>
        <begin position="38"/>
        <end position="158"/>
    </location>
</feature>
<dbReference type="STRING" id="180088.A0A1J8Q6T0"/>
<dbReference type="InterPro" id="IPR050819">
    <property type="entry name" value="Tripeptidyl-peptidase_I"/>
</dbReference>
<dbReference type="SMART" id="SM00944">
    <property type="entry name" value="Pro-kuma_activ"/>
    <property type="match status" value="1"/>
</dbReference>
<dbReference type="SUPFAM" id="SSF54897">
    <property type="entry name" value="Protease propeptides/inhibitors"/>
    <property type="match status" value="1"/>
</dbReference>
<dbReference type="OrthoDB" id="3260196at2759"/>
<evidence type="ECO:0000259" key="2">
    <source>
        <dbReference type="SMART" id="SM00944"/>
    </source>
</evidence>
<dbReference type="GO" id="GO:0008240">
    <property type="term" value="F:tripeptidyl-peptidase activity"/>
    <property type="evidence" value="ECO:0007669"/>
    <property type="project" value="TreeGrafter"/>
</dbReference>
<reference evidence="3 4" key="1">
    <citation type="submission" date="2016-03" db="EMBL/GenBank/DDBJ databases">
        <title>Comparative genomics of the ectomycorrhizal sister species Rhizopogon vinicolor and Rhizopogon vesiculosus (Basidiomycota: Boletales) reveals a divergence of the mating type B locus.</title>
        <authorList>
            <person name="Mujic A.B."/>
            <person name="Kuo A."/>
            <person name="Tritt A."/>
            <person name="Lipzen A."/>
            <person name="Chen C."/>
            <person name="Johnson J."/>
            <person name="Sharma A."/>
            <person name="Barry K."/>
            <person name="Grigoriev I.V."/>
            <person name="Spatafora J.W."/>
        </authorList>
    </citation>
    <scope>NUCLEOTIDE SEQUENCE [LARGE SCALE GENOMIC DNA]</scope>
    <source>
        <strain evidence="3 4">AM-OR11-056</strain>
    </source>
</reference>
<feature type="chain" id="PRO_5012792067" description="Peptidase S53 activation domain-containing protein" evidence="1">
    <location>
        <begin position="22"/>
        <end position="158"/>
    </location>
</feature>
<dbReference type="PANTHER" id="PTHR14218">
    <property type="entry name" value="PROTEASE S8 TRIPEPTIDYL PEPTIDASE I CLN2"/>
    <property type="match status" value="1"/>
</dbReference>
<dbReference type="Proteomes" id="UP000183567">
    <property type="component" value="Unassembled WGS sequence"/>
</dbReference>
<evidence type="ECO:0000256" key="1">
    <source>
        <dbReference type="SAM" id="SignalP"/>
    </source>
</evidence>
<comment type="caution">
    <text evidence="3">The sequence shown here is derived from an EMBL/GenBank/DDBJ whole genome shotgun (WGS) entry which is preliminary data.</text>
</comment>
<keyword evidence="4" id="KW-1185">Reference proteome</keyword>
<dbReference type="EMBL" id="LVVM01002617">
    <property type="protein sequence ID" value="OJA16367.1"/>
    <property type="molecule type" value="Genomic_DNA"/>
</dbReference>
<name>A0A1J8Q6T0_9AGAM</name>
<dbReference type="PANTHER" id="PTHR14218:SF19">
    <property type="entry name" value="SERINE PROTEASE AORO, PUTATIVE (AFU_ORTHOLOGUE AFUA_6G10250)-RELATED"/>
    <property type="match status" value="1"/>
</dbReference>
<evidence type="ECO:0000313" key="3">
    <source>
        <dbReference type="EMBL" id="OJA16367.1"/>
    </source>
</evidence>
<dbReference type="AlphaFoldDB" id="A0A1J8Q6T0"/>
<gene>
    <name evidence="3" type="ORF">AZE42_13104</name>
</gene>
<dbReference type="InterPro" id="IPR015366">
    <property type="entry name" value="S53_propep"/>
</dbReference>
<dbReference type="GO" id="GO:0004175">
    <property type="term" value="F:endopeptidase activity"/>
    <property type="evidence" value="ECO:0007669"/>
    <property type="project" value="TreeGrafter"/>
</dbReference>
<organism evidence="3 4">
    <name type="scientific">Rhizopogon vesiculosus</name>
    <dbReference type="NCBI Taxonomy" id="180088"/>
    <lineage>
        <taxon>Eukaryota</taxon>
        <taxon>Fungi</taxon>
        <taxon>Dikarya</taxon>
        <taxon>Basidiomycota</taxon>
        <taxon>Agaricomycotina</taxon>
        <taxon>Agaricomycetes</taxon>
        <taxon>Agaricomycetidae</taxon>
        <taxon>Boletales</taxon>
        <taxon>Suillineae</taxon>
        <taxon>Rhizopogonaceae</taxon>
        <taxon>Rhizopogon</taxon>
    </lineage>
</organism>
<dbReference type="Pfam" id="PF09286">
    <property type="entry name" value="Pro-kuma_activ"/>
    <property type="match status" value="1"/>
</dbReference>
<evidence type="ECO:0000313" key="4">
    <source>
        <dbReference type="Proteomes" id="UP000183567"/>
    </source>
</evidence>
<keyword evidence="1" id="KW-0732">Signal</keyword>
<feature type="signal peptide" evidence="1">
    <location>
        <begin position="1"/>
        <end position="21"/>
    </location>
</feature>
<dbReference type="GO" id="GO:0006508">
    <property type="term" value="P:proteolysis"/>
    <property type="evidence" value="ECO:0007669"/>
    <property type="project" value="TreeGrafter"/>
</dbReference>
<accession>A0A1J8Q6T0</accession>
<protein>
    <recommendedName>
        <fullName evidence="2">Peptidase S53 activation domain-containing protein</fullName>
    </recommendedName>
</protein>
<proteinExistence type="predicted"/>